<proteinExistence type="predicted"/>
<gene>
    <name evidence="2" type="ORF">CVT63_04545</name>
</gene>
<dbReference type="EMBL" id="PHEX01000032">
    <property type="protein sequence ID" value="PKQ28107.1"/>
    <property type="molecule type" value="Genomic_DNA"/>
</dbReference>
<feature type="signal peptide" evidence="1">
    <location>
        <begin position="1"/>
        <end position="31"/>
    </location>
</feature>
<dbReference type="Proteomes" id="UP000233654">
    <property type="component" value="Unassembled WGS sequence"/>
</dbReference>
<comment type="caution">
    <text evidence="2">The sequence shown here is derived from an EMBL/GenBank/DDBJ whole genome shotgun (WGS) entry which is preliminary data.</text>
</comment>
<protein>
    <submittedName>
        <fullName evidence="2">Uncharacterized protein</fullName>
    </submittedName>
</protein>
<evidence type="ECO:0000256" key="1">
    <source>
        <dbReference type="SAM" id="SignalP"/>
    </source>
</evidence>
<accession>A0A2N3G5W2</accession>
<organism evidence="2 3">
    <name type="scientific">Candidatus Anoxymicrobium japonicum</name>
    <dbReference type="NCBI Taxonomy" id="2013648"/>
    <lineage>
        <taxon>Bacteria</taxon>
        <taxon>Bacillati</taxon>
        <taxon>Actinomycetota</taxon>
        <taxon>Candidatus Geothermincolia</taxon>
        <taxon>Candidatus Geothermincolales</taxon>
        <taxon>Candidatus Anoxymicrobiaceae</taxon>
        <taxon>Candidatus Anoxymicrobium</taxon>
    </lineage>
</organism>
<evidence type="ECO:0000313" key="2">
    <source>
        <dbReference type="EMBL" id="PKQ28107.1"/>
    </source>
</evidence>
<evidence type="ECO:0000313" key="3">
    <source>
        <dbReference type="Proteomes" id="UP000233654"/>
    </source>
</evidence>
<feature type="non-terminal residue" evidence="2">
    <location>
        <position position="82"/>
    </location>
</feature>
<name>A0A2N3G5W2_9ACTN</name>
<feature type="chain" id="PRO_5039156049" evidence="1">
    <location>
        <begin position="32"/>
        <end position="82"/>
    </location>
</feature>
<dbReference type="AlphaFoldDB" id="A0A2N3G5W2"/>
<keyword evidence="1" id="KW-0732">Signal</keyword>
<sequence length="82" mass="8344">MRCVQENKKGSVSGILALSLALALASSVCGAGAPRWTANGVALRSGVANNAYSPTITTDGAGGAIVTWYDSRSGAQNIYAQR</sequence>
<reference evidence="2 3" key="1">
    <citation type="journal article" date="2017" name="ISME J.">
        <title>Potential for microbial H2 and metal transformations associated with novel bacteria and archaea in deep terrestrial subsurface sediments.</title>
        <authorList>
            <person name="Hernsdorf A.W."/>
            <person name="Amano Y."/>
            <person name="Miyakawa K."/>
            <person name="Ise K."/>
            <person name="Suzuki Y."/>
            <person name="Anantharaman K."/>
            <person name="Probst A."/>
            <person name="Burstein D."/>
            <person name="Thomas B.C."/>
            <person name="Banfield J.F."/>
        </authorList>
    </citation>
    <scope>NUCLEOTIDE SEQUENCE [LARGE SCALE GENOMIC DNA]</scope>
    <source>
        <strain evidence="2">HGW-Actinobacteria-3</strain>
    </source>
</reference>